<dbReference type="Proteomes" id="UP001209878">
    <property type="component" value="Unassembled WGS sequence"/>
</dbReference>
<protein>
    <submittedName>
        <fullName evidence="1">Uncharacterized protein</fullName>
    </submittedName>
</protein>
<reference evidence="1" key="1">
    <citation type="journal article" date="2023" name="Mol. Biol. Evol.">
        <title>Third-Generation Sequencing Reveals the Adaptive Role of the Epigenome in Three Deep-Sea Polychaetes.</title>
        <authorList>
            <person name="Perez M."/>
            <person name="Aroh O."/>
            <person name="Sun Y."/>
            <person name="Lan Y."/>
            <person name="Juniper S.K."/>
            <person name="Young C.R."/>
            <person name="Angers B."/>
            <person name="Qian P.Y."/>
        </authorList>
    </citation>
    <scope>NUCLEOTIDE SEQUENCE</scope>
    <source>
        <strain evidence="1">R07B-5</strain>
    </source>
</reference>
<proteinExistence type="predicted"/>
<comment type="caution">
    <text evidence="1">The sequence shown here is derived from an EMBL/GenBank/DDBJ whole genome shotgun (WGS) entry which is preliminary data.</text>
</comment>
<accession>A0AAD9JJL0</accession>
<dbReference type="AlphaFoldDB" id="A0AAD9JJL0"/>
<sequence length="36" mass="4231">MKSLITDKCARGFNWKGKGEKRAFEEMMLKQVISRI</sequence>
<dbReference type="EMBL" id="JAODUO010002212">
    <property type="protein sequence ID" value="KAK2154197.1"/>
    <property type="molecule type" value="Genomic_DNA"/>
</dbReference>
<evidence type="ECO:0000313" key="2">
    <source>
        <dbReference type="Proteomes" id="UP001209878"/>
    </source>
</evidence>
<keyword evidence="2" id="KW-1185">Reference proteome</keyword>
<name>A0AAD9JJL0_RIDPI</name>
<organism evidence="1 2">
    <name type="scientific">Ridgeia piscesae</name>
    <name type="common">Tubeworm</name>
    <dbReference type="NCBI Taxonomy" id="27915"/>
    <lineage>
        <taxon>Eukaryota</taxon>
        <taxon>Metazoa</taxon>
        <taxon>Spiralia</taxon>
        <taxon>Lophotrochozoa</taxon>
        <taxon>Annelida</taxon>
        <taxon>Polychaeta</taxon>
        <taxon>Sedentaria</taxon>
        <taxon>Canalipalpata</taxon>
        <taxon>Sabellida</taxon>
        <taxon>Siboglinidae</taxon>
        <taxon>Ridgeia</taxon>
    </lineage>
</organism>
<evidence type="ECO:0000313" key="1">
    <source>
        <dbReference type="EMBL" id="KAK2154197.1"/>
    </source>
</evidence>
<gene>
    <name evidence="1" type="ORF">NP493_2213g00006</name>
</gene>